<feature type="active site" description="Nucleophile" evidence="9">
    <location>
        <position position="124"/>
    </location>
</feature>
<dbReference type="InterPro" id="IPR005944">
    <property type="entry name" value="Pro_iminopeptidase"/>
</dbReference>
<evidence type="ECO:0000256" key="9">
    <source>
        <dbReference type="PIRSR" id="PIRSR006431-1"/>
    </source>
</evidence>
<evidence type="ECO:0000256" key="2">
    <source>
        <dbReference type="ARBA" id="ARBA00004496"/>
    </source>
</evidence>
<dbReference type="InterPro" id="IPR002410">
    <property type="entry name" value="Peptidase_S33"/>
</dbReference>
<evidence type="ECO:0000256" key="5">
    <source>
        <dbReference type="ARBA" id="ARBA00022490"/>
    </source>
</evidence>
<feature type="compositionally biased region" description="Basic and acidic residues" evidence="11">
    <location>
        <begin position="1"/>
        <end position="11"/>
    </location>
</feature>
<evidence type="ECO:0000256" key="3">
    <source>
        <dbReference type="ARBA" id="ARBA00010088"/>
    </source>
</evidence>
<gene>
    <name evidence="13" type="primary">pip</name>
    <name evidence="13" type="ORF">H3146_14265</name>
</gene>
<dbReference type="AlphaFoldDB" id="A0A7W3WLJ4"/>
<feature type="domain" description="AB hydrolase-1" evidence="12">
    <location>
        <begin position="43"/>
        <end position="308"/>
    </location>
</feature>
<dbReference type="SUPFAM" id="SSF53474">
    <property type="entry name" value="alpha/beta-Hydrolases"/>
    <property type="match status" value="1"/>
</dbReference>
<dbReference type="Proteomes" id="UP000525686">
    <property type="component" value="Unassembled WGS sequence"/>
</dbReference>
<dbReference type="GO" id="GO:0004177">
    <property type="term" value="F:aminopeptidase activity"/>
    <property type="evidence" value="ECO:0007669"/>
    <property type="project" value="UniProtKB-UniRule"/>
</dbReference>
<dbReference type="Gene3D" id="3.40.50.1820">
    <property type="entry name" value="alpha/beta hydrolase"/>
    <property type="match status" value="1"/>
</dbReference>
<dbReference type="GO" id="GO:0006508">
    <property type="term" value="P:proteolysis"/>
    <property type="evidence" value="ECO:0007669"/>
    <property type="project" value="UniProtKB-KW"/>
</dbReference>
<dbReference type="PRINTS" id="PR00111">
    <property type="entry name" value="ABHYDROLASE"/>
</dbReference>
<sequence>MPDPARGDHTEYPLTDPYETGMLDVGDGHRLYWEQYGDPAGRPVVLLHGGPGSGSGGMSGMRRHFDPSRHRVISFDQRGCGRSTPSAADPAVSLATNTTHHLLADIERLRAHLDVPAWTVVGASWGTTLGLAYAQRHPDRVTEMILVCVVTTTRREVERVTRGVGERFFPERWRRFRDGAPPGARDGDLAAAYAALLADPDPDVRERAARDWCAWEDTHVSTHPGHQPDPHFTDPHFRMVFARLVTHYWSHAAWLEEDSLLRNANRLAGVPGVLIHGRLDLSSPLDVPWRLSRAWPGSELVIVDNAGHGGPGFREAINTAAARLAPPRA</sequence>
<dbReference type="PRINTS" id="PR00793">
    <property type="entry name" value="PROAMNOPTASE"/>
</dbReference>
<evidence type="ECO:0000256" key="4">
    <source>
        <dbReference type="ARBA" id="ARBA00022438"/>
    </source>
</evidence>
<comment type="similarity">
    <text evidence="3 8 10">Belongs to the peptidase S33 family.</text>
</comment>
<dbReference type="PANTHER" id="PTHR43722">
    <property type="entry name" value="PROLINE IMINOPEPTIDASE"/>
    <property type="match status" value="1"/>
</dbReference>
<keyword evidence="4 8" id="KW-0031">Aminopeptidase</keyword>
<dbReference type="InterPro" id="IPR000073">
    <property type="entry name" value="AB_hydrolase_1"/>
</dbReference>
<keyword evidence="5 8" id="KW-0963">Cytoplasm</keyword>
<keyword evidence="6 8" id="KW-0645">Protease</keyword>
<evidence type="ECO:0000256" key="7">
    <source>
        <dbReference type="ARBA" id="ARBA00022801"/>
    </source>
</evidence>
<evidence type="ECO:0000259" key="12">
    <source>
        <dbReference type="Pfam" id="PF00561"/>
    </source>
</evidence>
<evidence type="ECO:0000256" key="11">
    <source>
        <dbReference type="SAM" id="MobiDB-lite"/>
    </source>
</evidence>
<protein>
    <recommendedName>
        <fullName evidence="8 10">Proline iminopeptidase</fullName>
        <shortName evidence="8">PIP</shortName>
        <ecNumber evidence="8 10">3.4.11.5</ecNumber>
    </recommendedName>
    <alternativeName>
        <fullName evidence="8">Prolyl aminopeptidase</fullName>
    </alternativeName>
</protein>
<dbReference type="InterPro" id="IPR029058">
    <property type="entry name" value="AB_hydrolase_fold"/>
</dbReference>
<dbReference type="RefSeq" id="WP_181354549.1">
    <property type="nucleotide sequence ID" value="NZ_JABJWZ010000117.1"/>
</dbReference>
<dbReference type="PANTHER" id="PTHR43722:SF1">
    <property type="entry name" value="PROLINE IMINOPEPTIDASE"/>
    <property type="match status" value="1"/>
</dbReference>
<feature type="active site" evidence="9">
    <location>
        <position position="280"/>
    </location>
</feature>
<name>A0A7W3WLJ4_9ACTN</name>
<comment type="catalytic activity">
    <reaction evidence="1 8 10">
        <text>Release of N-terminal proline from a peptide.</text>
        <dbReference type="EC" id="3.4.11.5"/>
    </reaction>
</comment>
<organism evidence="13 14">
    <name type="scientific">Streptomyces alkaliterrae</name>
    <dbReference type="NCBI Taxonomy" id="2213162"/>
    <lineage>
        <taxon>Bacteria</taxon>
        <taxon>Bacillati</taxon>
        <taxon>Actinomycetota</taxon>
        <taxon>Actinomycetes</taxon>
        <taxon>Kitasatosporales</taxon>
        <taxon>Streptomycetaceae</taxon>
        <taxon>Streptomyces</taxon>
    </lineage>
</organism>
<accession>A0A7W3WLJ4</accession>
<evidence type="ECO:0000313" key="14">
    <source>
        <dbReference type="Proteomes" id="UP000525686"/>
    </source>
</evidence>
<evidence type="ECO:0000256" key="1">
    <source>
        <dbReference type="ARBA" id="ARBA00001585"/>
    </source>
</evidence>
<dbReference type="GO" id="GO:0005737">
    <property type="term" value="C:cytoplasm"/>
    <property type="evidence" value="ECO:0007669"/>
    <property type="project" value="UniProtKB-SubCell"/>
</dbReference>
<evidence type="ECO:0000256" key="6">
    <source>
        <dbReference type="ARBA" id="ARBA00022670"/>
    </source>
</evidence>
<reference evidence="14" key="1">
    <citation type="submission" date="2020-05" db="EMBL/GenBank/DDBJ databases">
        <title>Classification of alakaliphilic streptomycetes isolated from an alkaline soil next to Lonar Crater, India and a proposal for the recognition of Streptomyces alkaliterrae sp. nov.</title>
        <authorList>
            <person name="Golinska P."/>
        </authorList>
    </citation>
    <scope>NUCLEOTIDE SEQUENCE [LARGE SCALE GENOMIC DNA]</scope>
    <source>
        <strain evidence="14">OF3</strain>
    </source>
</reference>
<evidence type="ECO:0000313" key="13">
    <source>
        <dbReference type="EMBL" id="MBB1254519.1"/>
    </source>
</evidence>
<dbReference type="EC" id="3.4.11.5" evidence="8 10"/>
<comment type="subcellular location">
    <subcellularLocation>
        <location evidence="2 8">Cytoplasm</location>
    </subcellularLocation>
</comment>
<keyword evidence="7 8" id="KW-0378">Hydrolase</keyword>
<evidence type="ECO:0000256" key="10">
    <source>
        <dbReference type="RuleBase" id="RU003421"/>
    </source>
</evidence>
<dbReference type="NCBIfam" id="TIGR01249">
    <property type="entry name" value="pro_imino_pep_1"/>
    <property type="match status" value="1"/>
</dbReference>
<comment type="caution">
    <text evidence="13">The sequence shown here is derived from an EMBL/GenBank/DDBJ whole genome shotgun (WGS) entry which is preliminary data.</text>
</comment>
<dbReference type="Pfam" id="PF00561">
    <property type="entry name" value="Abhydrolase_1"/>
    <property type="match status" value="1"/>
</dbReference>
<dbReference type="PIRSF" id="PIRSF006431">
    <property type="entry name" value="Pept_S33"/>
    <property type="match status" value="1"/>
</dbReference>
<feature type="region of interest" description="Disordered" evidence="11">
    <location>
        <begin position="1"/>
        <end position="20"/>
    </location>
</feature>
<evidence type="ECO:0000256" key="8">
    <source>
        <dbReference type="PIRNR" id="PIRNR006431"/>
    </source>
</evidence>
<proteinExistence type="inferred from homology"/>
<dbReference type="EMBL" id="JABJWZ010000117">
    <property type="protein sequence ID" value="MBB1254519.1"/>
    <property type="molecule type" value="Genomic_DNA"/>
</dbReference>
<feature type="active site" description="Proton donor" evidence="9">
    <location>
        <position position="308"/>
    </location>
</feature>